<dbReference type="InterPro" id="IPR004843">
    <property type="entry name" value="Calcineurin-like_PHP"/>
</dbReference>
<sequence>MPALARRLAAAAGSLLLGAAAFAAAPANPAASTDAGITVYTAGDIARCAYPDPAYSGAAETARTVAAGLAADPQAVVLTLGDHTYPHGKTKEFTDCYDPTWGKFKDRTWPAPGNHEYYTPKAAPYFAYFGERAGRGYYSLELGSWHVVSLDSNLAPAEHAAQLEWLRADLASHPARCTLAFWHHPLYSSGGHGSIPKMRDAWRLLQQAGAELVLSGHDHDYERFAPQDADNRLDRAHGMRQFVVGTGGAYPTPFLLTVKNSEMRDSGRTGVLKLRLLDGRYEWEFLESARITPLGLPEPDRGGDVCH</sequence>
<dbReference type="Proteomes" id="UP001205560">
    <property type="component" value="Unassembled WGS sequence"/>
</dbReference>
<evidence type="ECO:0000313" key="4">
    <source>
        <dbReference type="EMBL" id="MCS0588704.1"/>
    </source>
</evidence>
<evidence type="ECO:0000313" key="5">
    <source>
        <dbReference type="Proteomes" id="UP001205560"/>
    </source>
</evidence>
<reference evidence="4 5" key="1">
    <citation type="submission" date="2022-08" db="EMBL/GenBank/DDBJ databases">
        <title>Reclassification of Massilia species as members of the genera Telluria, Duganella, Pseudoduganella, Mokoshia gen. nov. and Zemynaea gen. nov. using orthogonal and non-orthogonal genome-based approaches.</title>
        <authorList>
            <person name="Bowman J.P."/>
        </authorList>
    </citation>
    <scope>NUCLEOTIDE SEQUENCE [LARGE SCALE GENOMIC DNA]</scope>
    <source>
        <strain evidence="4 5">LMG 28164</strain>
    </source>
</reference>
<dbReference type="EMBL" id="JANUGX010000004">
    <property type="protein sequence ID" value="MCS0588704.1"/>
    <property type="molecule type" value="Genomic_DNA"/>
</dbReference>
<protein>
    <submittedName>
        <fullName evidence="4">Metallophosphoesterase</fullName>
    </submittedName>
</protein>
<gene>
    <name evidence="4" type="ORF">NX782_05760</name>
</gene>
<comment type="caution">
    <text evidence="4">The sequence shown here is derived from an EMBL/GenBank/DDBJ whole genome shotgun (WGS) entry which is preliminary data.</text>
</comment>
<keyword evidence="1 2" id="KW-0732">Signal</keyword>
<feature type="chain" id="PRO_5045800506" evidence="2">
    <location>
        <begin position="24"/>
        <end position="307"/>
    </location>
</feature>
<dbReference type="SUPFAM" id="SSF56300">
    <property type="entry name" value="Metallo-dependent phosphatases"/>
    <property type="match status" value="1"/>
</dbReference>
<evidence type="ECO:0000256" key="1">
    <source>
        <dbReference type="ARBA" id="ARBA00022729"/>
    </source>
</evidence>
<dbReference type="InterPro" id="IPR039331">
    <property type="entry name" value="PAPs-like"/>
</dbReference>
<dbReference type="PANTHER" id="PTHR22953:SF153">
    <property type="entry name" value="PURPLE ACID PHOSPHATASE"/>
    <property type="match status" value="1"/>
</dbReference>
<feature type="domain" description="Calcineurin-like phosphoesterase" evidence="3">
    <location>
        <begin position="43"/>
        <end position="221"/>
    </location>
</feature>
<organism evidence="4 5">
    <name type="scientific">Massilia norwichensis</name>
    <dbReference type="NCBI Taxonomy" id="1442366"/>
    <lineage>
        <taxon>Bacteria</taxon>
        <taxon>Pseudomonadati</taxon>
        <taxon>Pseudomonadota</taxon>
        <taxon>Betaproteobacteria</taxon>
        <taxon>Burkholderiales</taxon>
        <taxon>Oxalobacteraceae</taxon>
        <taxon>Telluria group</taxon>
        <taxon>Massilia</taxon>
    </lineage>
</organism>
<dbReference type="InterPro" id="IPR029052">
    <property type="entry name" value="Metallo-depent_PP-like"/>
</dbReference>
<dbReference type="PANTHER" id="PTHR22953">
    <property type="entry name" value="ACID PHOSPHATASE RELATED"/>
    <property type="match status" value="1"/>
</dbReference>
<evidence type="ECO:0000256" key="2">
    <source>
        <dbReference type="SAM" id="SignalP"/>
    </source>
</evidence>
<dbReference type="RefSeq" id="WP_258844456.1">
    <property type="nucleotide sequence ID" value="NZ_JANUGX010000004.1"/>
</dbReference>
<evidence type="ECO:0000259" key="3">
    <source>
        <dbReference type="Pfam" id="PF00149"/>
    </source>
</evidence>
<feature type="signal peptide" evidence="2">
    <location>
        <begin position="1"/>
        <end position="23"/>
    </location>
</feature>
<dbReference type="Pfam" id="PF00149">
    <property type="entry name" value="Metallophos"/>
    <property type="match status" value="1"/>
</dbReference>
<dbReference type="Gene3D" id="3.60.21.10">
    <property type="match status" value="1"/>
</dbReference>
<name>A0ABT2A3D8_9BURK</name>
<proteinExistence type="predicted"/>
<keyword evidence="5" id="KW-1185">Reference proteome</keyword>
<accession>A0ABT2A3D8</accession>